<dbReference type="SUPFAM" id="SSF75304">
    <property type="entry name" value="Amidase signature (AS) enzymes"/>
    <property type="match status" value="1"/>
</dbReference>
<keyword evidence="1" id="KW-1133">Transmembrane helix</keyword>
<gene>
    <name evidence="3" type="ORF">FBUS_02416</name>
</gene>
<evidence type="ECO:0000259" key="2">
    <source>
        <dbReference type="Pfam" id="PF01425"/>
    </source>
</evidence>
<name>A0A8E0VDZ7_9TREM</name>
<feature type="transmembrane region" description="Helical" evidence="1">
    <location>
        <begin position="12"/>
        <end position="29"/>
    </location>
</feature>
<protein>
    <submittedName>
        <fullName evidence="3">Fatty-acid amide hydrolase 1</fullName>
    </submittedName>
</protein>
<keyword evidence="4" id="KW-1185">Reference proteome</keyword>
<evidence type="ECO:0000256" key="1">
    <source>
        <dbReference type="SAM" id="Phobius"/>
    </source>
</evidence>
<organism evidence="3 4">
    <name type="scientific">Fasciolopsis buskii</name>
    <dbReference type="NCBI Taxonomy" id="27845"/>
    <lineage>
        <taxon>Eukaryota</taxon>
        <taxon>Metazoa</taxon>
        <taxon>Spiralia</taxon>
        <taxon>Lophotrochozoa</taxon>
        <taxon>Platyhelminthes</taxon>
        <taxon>Trematoda</taxon>
        <taxon>Digenea</taxon>
        <taxon>Plagiorchiida</taxon>
        <taxon>Echinostomata</taxon>
        <taxon>Echinostomatoidea</taxon>
        <taxon>Fasciolidae</taxon>
        <taxon>Fasciolopsis</taxon>
    </lineage>
</organism>
<keyword evidence="1" id="KW-0812">Transmembrane</keyword>
<dbReference type="AlphaFoldDB" id="A0A8E0VDZ7"/>
<evidence type="ECO:0000313" key="4">
    <source>
        <dbReference type="Proteomes" id="UP000728185"/>
    </source>
</evidence>
<dbReference type="OrthoDB" id="6428749at2759"/>
<dbReference type="PANTHER" id="PTHR45847:SF6">
    <property type="entry name" value="FATTY ACID AMIDE HYDROLASE"/>
    <property type="match status" value="1"/>
</dbReference>
<sequence length="292" mass="33070">MYQVTTPKFHKGLWIAGGLGLAYFIYRAVNNMMIRREWAQRRERKRRENAAAKTKFAQYLQKNPMAQSEIEKIVSKSFKELLSSLKNGELTPEKALLAYQHKAFAVDQRCNCVVEFLYPDLKLANLEGPFAGMPVSVKDNYRMKGHESYAGMAYFLTGPADEDSVMISVLYSLGAVPFVRTSVPQAMLSQRKMLSLKRFMTTCSCCGPMARDVETCITAMQLVWNSQLHHDLDYMRPPLPYTFTVSLPSPPNRPLRIGYFTYDGSFKAVPAAERAVMHIKSGLESLGHQVSE</sequence>
<dbReference type="PANTHER" id="PTHR45847">
    <property type="entry name" value="FATTY ACID AMIDE HYDROLASE"/>
    <property type="match status" value="1"/>
</dbReference>
<dbReference type="Proteomes" id="UP000728185">
    <property type="component" value="Unassembled WGS sequence"/>
</dbReference>
<dbReference type="InterPro" id="IPR023631">
    <property type="entry name" value="Amidase_dom"/>
</dbReference>
<proteinExistence type="predicted"/>
<dbReference type="GO" id="GO:0004040">
    <property type="term" value="F:amidase activity"/>
    <property type="evidence" value="ECO:0007669"/>
    <property type="project" value="TreeGrafter"/>
</dbReference>
<keyword evidence="3" id="KW-0378">Hydrolase</keyword>
<feature type="domain" description="Amidase" evidence="2">
    <location>
        <begin position="96"/>
        <end position="189"/>
    </location>
</feature>
<dbReference type="InterPro" id="IPR052096">
    <property type="entry name" value="Endocannabinoid_amidase"/>
</dbReference>
<dbReference type="Gene3D" id="3.90.1300.10">
    <property type="entry name" value="Amidase signature (AS) domain"/>
    <property type="match status" value="2"/>
</dbReference>
<dbReference type="GO" id="GO:0017064">
    <property type="term" value="F:fatty acid amide hydrolase activity"/>
    <property type="evidence" value="ECO:0007669"/>
    <property type="project" value="TreeGrafter"/>
</dbReference>
<dbReference type="InterPro" id="IPR036928">
    <property type="entry name" value="AS_sf"/>
</dbReference>
<comment type="caution">
    <text evidence="3">The sequence shown here is derived from an EMBL/GenBank/DDBJ whole genome shotgun (WGS) entry which is preliminary data.</text>
</comment>
<reference evidence="3" key="1">
    <citation type="submission" date="2019-05" db="EMBL/GenBank/DDBJ databases">
        <title>Annotation for the trematode Fasciolopsis buski.</title>
        <authorList>
            <person name="Choi Y.-J."/>
        </authorList>
    </citation>
    <scope>NUCLEOTIDE SEQUENCE</scope>
    <source>
        <strain evidence="3">HT</strain>
        <tissue evidence="3">Whole worm</tissue>
    </source>
</reference>
<accession>A0A8E0VDZ7</accession>
<keyword evidence="1" id="KW-0472">Membrane</keyword>
<evidence type="ECO:0000313" key="3">
    <source>
        <dbReference type="EMBL" id="KAA0187682.1"/>
    </source>
</evidence>
<dbReference type="Pfam" id="PF01425">
    <property type="entry name" value="Amidase"/>
    <property type="match status" value="1"/>
</dbReference>
<dbReference type="GO" id="GO:0009062">
    <property type="term" value="P:fatty acid catabolic process"/>
    <property type="evidence" value="ECO:0007669"/>
    <property type="project" value="TreeGrafter"/>
</dbReference>
<dbReference type="EMBL" id="LUCM01008953">
    <property type="protein sequence ID" value="KAA0187682.1"/>
    <property type="molecule type" value="Genomic_DNA"/>
</dbReference>